<feature type="non-terminal residue" evidence="1">
    <location>
        <position position="72"/>
    </location>
</feature>
<dbReference type="EMBL" id="KK101552">
    <property type="protein sequence ID" value="KIZ00452.1"/>
    <property type="molecule type" value="Genomic_DNA"/>
</dbReference>
<dbReference type="Proteomes" id="UP000054498">
    <property type="component" value="Unassembled WGS sequence"/>
</dbReference>
<sequence length="72" mass="7732">MITSGVYRFRISKILGTAVLDVSTKATAANERLKYPVAAAALDPAELLIWRREGMRACKLAIVAAVAWAALS</sequence>
<reference evidence="1 2" key="1">
    <citation type="journal article" date="2013" name="BMC Genomics">
        <title>Reconstruction of the lipid metabolism for the microalga Monoraphidium neglectum from its genome sequence reveals characteristics suitable for biofuel production.</title>
        <authorList>
            <person name="Bogen C."/>
            <person name="Al-Dilaimi A."/>
            <person name="Albersmeier A."/>
            <person name="Wichmann J."/>
            <person name="Grundmann M."/>
            <person name="Rupp O."/>
            <person name="Lauersen K.J."/>
            <person name="Blifernez-Klassen O."/>
            <person name="Kalinowski J."/>
            <person name="Goesmann A."/>
            <person name="Mussgnug J.H."/>
            <person name="Kruse O."/>
        </authorList>
    </citation>
    <scope>NUCLEOTIDE SEQUENCE [LARGE SCALE GENOMIC DNA]</scope>
    <source>
        <strain evidence="1 2">SAG 48.87</strain>
    </source>
</reference>
<dbReference type="AlphaFoldDB" id="A0A0D2MIF4"/>
<dbReference type="RefSeq" id="XP_013899471.1">
    <property type="nucleotide sequence ID" value="XM_014044017.1"/>
</dbReference>
<organism evidence="1 2">
    <name type="scientific">Monoraphidium neglectum</name>
    <dbReference type="NCBI Taxonomy" id="145388"/>
    <lineage>
        <taxon>Eukaryota</taxon>
        <taxon>Viridiplantae</taxon>
        <taxon>Chlorophyta</taxon>
        <taxon>core chlorophytes</taxon>
        <taxon>Chlorophyceae</taxon>
        <taxon>CS clade</taxon>
        <taxon>Sphaeropleales</taxon>
        <taxon>Selenastraceae</taxon>
        <taxon>Monoraphidium</taxon>
    </lineage>
</organism>
<protein>
    <submittedName>
        <fullName evidence="1">Uncharacterized protein</fullName>
    </submittedName>
</protein>
<proteinExistence type="predicted"/>
<keyword evidence="2" id="KW-1185">Reference proteome</keyword>
<evidence type="ECO:0000313" key="1">
    <source>
        <dbReference type="EMBL" id="KIZ00452.1"/>
    </source>
</evidence>
<gene>
    <name evidence="1" type="ORF">MNEG_7507</name>
</gene>
<evidence type="ECO:0000313" key="2">
    <source>
        <dbReference type="Proteomes" id="UP000054498"/>
    </source>
</evidence>
<accession>A0A0D2MIF4</accession>
<dbReference type="KEGG" id="mng:MNEG_7507"/>
<dbReference type="GeneID" id="25740383"/>
<name>A0A0D2MIF4_9CHLO</name>